<evidence type="ECO:0000313" key="2">
    <source>
        <dbReference type="EMBL" id="AEI47044.1"/>
    </source>
</evidence>
<dbReference type="GO" id="GO:0019239">
    <property type="term" value="F:deaminase activity"/>
    <property type="evidence" value="ECO:0007669"/>
    <property type="project" value="TreeGrafter"/>
</dbReference>
<keyword evidence="3" id="KW-1185">Reference proteome</keyword>
<evidence type="ECO:0000256" key="1">
    <source>
        <dbReference type="ARBA" id="ARBA00010552"/>
    </source>
</evidence>
<dbReference type="Pfam" id="PF01042">
    <property type="entry name" value="Ribonuc_L-PSP"/>
    <property type="match status" value="1"/>
</dbReference>
<dbReference type="SUPFAM" id="SSF55298">
    <property type="entry name" value="YjgF-like"/>
    <property type="match status" value="1"/>
</dbReference>
<dbReference type="RefSeq" id="WP_013926368.1">
    <property type="nucleotide sequence ID" value="NC_015703.1"/>
</dbReference>
<evidence type="ECO:0000313" key="3">
    <source>
        <dbReference type="Proteomes" id="UP000000493"/>
    </source>
</evidence>
<dbReference type="InterPro" id="IPR006175">
    <property type="entry name" value="YjgF/YER057c/UK114"/>
</dbReference>
<dbReference type="PANTHER" id="PTHR11803:SF39">
    <property type="entry name" value="2-IMINOBUTANOATE_2-IMINOPROPANOATE DEAMINASE"/>
    <property type="match status" value="1"/>
</dbReference>
<dbReference type="KEGG" id="rsi:Runsl_0601"/>
<dbReference type="EMBL" id="CP002859">
    <property type="protein sequence ID" value="AEI47044.1"/>
    <property type="molecule type" value="Genomic_DNA"/>
</dbReference>
<dbReference type="NCBIfam" id="TIGR00004">
    <property type="entry name" value="Rid family detoxifying hydrolase"/>
    <property type="match status" value="1"/>
</dbReference>
<gene>
    <name evidence="2" type="ordered locus">Runsl_0601</name>
</gene>
<dbReference type="InterPro" id="IPR035959">
    <property type="entry name" value="RutC-like_sf"/>
</dbReference>
<dbReference type="GO" id="GO:0005829">
    <property type="term" value="C:cytosol"/>
    <property type="evidence" value="ECO:0007669"/>
    <property type="project" value="TreeGrafter"/>
</dbReference>
<sequence>MSKKIIFTTAAPAPIGPYSQAVMVGDTLYVSGQIPIDPANGDLVSGDIEHEARQVMLNIGAILKEAGLTYHNIIKSSIFLKDMNNFAKVNEVYGHFFTGQYPARETVEVARLPKDVNVEISVIAVKD</sequence>
<dbReference type="Proteomes" id="UP000000493">
    <property type="component" value="Chromosome"/>
</dbReference>
<comment type="similarity">
    <text evidence="1">Belongs to the RutC family.</text>
</comment>
<proteinExistence type="inferred from homology"/>
<protein>
    <submittedName>
        <fullName evidence="2">Endoribonuclease L-PSP</fullName>
    </submittedName>
</protein>
<dbReference type="PANTHER" id="PTHR11803">
    <property type="entry name" value="2-IMINOBUTANOATE/2-IMINOPROPANOATE DEAMINASE RIDA"/>
    <property type="match status" value="1"/>
</dbReference>
<dbReference type="InterPro" id="IPR006056">
    <property type="entry name" value="RidA"/>
</dbReference>
<reference evidence="2 3" key="2">
    <citation type="journal article" date="2012" name="Stand. Genomic Sci.">
        <title>Complete genome sequence of the aquatic bacterium Runella slithyformis type strain (LSU 4(T)).</title>
        <authorList>
            <person name="Copeland A."/>
            <person name="Zhang X."/>
            <person name="Misra M."/>
            <person name="Lapidus A."/>
            <person name="Nolan M."/>
            <person name="Lucas S."/>
            <person name="Deshpande S."/>
            <person name="Cheng J.F."/>
            <person name="Tapia R."/>
            <person name="Goodwin L.A."/>
            <person name="Pitluck S."/>
            <person name="Liolios K."/>
            <person name="Pagani I."/>
            <person name="Ivanova N."/>
            <person name="Mikhailova N."/>
            <person name="Pati A."/>
            <person name="Chen A."/>
            <person name="Palaniappan K."/>
            <person name="Land M."/>
            <person name="Hauser L."/>
            <person name="Pan C."/>
            <person name="Jeffries C.D."/>
            <person name="Detter J.C."/>
            <person name="Brambilla E.M."/>
            <person name="Rohde M."/>
            <person name="Djao O.D."/>
            <person name="Goker M."/>
            <person name="Sikorski J."/>
            <person name="Tindall B.J."/>
            <person name="Woyke T."/>
            <person name="Bristow J."/>
            <person name="Eisen J.A."/>
            <person name="Markowitz V."/>
            <person name="Hugenholtz P."/>
            <person name="Kyrpides N.C."/>
            <person name="Klenk H.P."/>
            <person name="Mavromatis K."/>
        </authorList>
    </citation>
    <scope>NUCLEOTIDE SEQUENCE [LARGE SCALE GENOMIC DNA]</scope>
    <source>
        <strain evidence="3">ATCC 29530 / DSM 19594 / LMG 11500 / NCIMB 11436 / LSU 4</strain>
    </source>
</reference>
<accession>A0A7U3ZGY9</accession>
<dbReference type="FunFam" id="3.30.1330.40:FF:000001">
    <property type="entry name" value="L-PSP family endoribonuclease"/>
    <property type="match status" value="1"/>
</dbReference>
<name>A0A7U3ZGY9_RUNSL</name>
<dbReference type="Gene3D" id="3.30.1330.40">
    <property type="entry name" value="RutC-like"/>
    <property type="match status" value="1"/>
</dbReference>
<dbReference type="CDD" id="cd00448">
    <property type="entry name" value="YjgF_YER057c_UK114_family"/>
    <property type="match status" value="1"/>
</dbReference>
<organism evidence="2 3">
    <name type="scientific">Runella slithyformis (strain ATCC 29530 / DSM 19594 / LMG 11500 / NCIMB 11436 / LSU 4)</name>
    <dbReference type="NCBI Taxonomy" id="761193"/>
    <lineage>
        <taxon>Bacteria</taxon>
        <taxon>Pseudomonadati</taxon>
        <taxon>Bacteroidota</taxon>
        <taxon>Cytophagia</taxon>
        <taxon>Cytophagales</taxon>
        <taxon>Spirosomataceae</taxon>
        <taxon>Runella</taxon>
    </lineage>
</organism>
<dbReference type="AlphaFoldDB" id="A0A7U3ZGY9"/>
<reference evidence="3" key="1">
    <citation type="submission" date="2011-06" db="EMBL/GenBank/DDBJ databases">
        <title>The complete genome of chromosome of Runella slithyformis DSM 19594.</title>
        <authorList>
            <consortium name="US DOE Joint Genome Institute (JGI-PGF)"/>
            <person name="Lucas S."/>
            <person name="Han J."/>
            <person name="Lapidus A."/>
            <person name="Bruce D."/>
            <person name="Goodwin L."/>
            <person name="Pitluck S."/>
            <person name="Peters L."/>
            <person name="Kyrpides N."/>
            <person name="Mavromatis K."/>
            <person name="Ivanova N."/>
            <person name="Ovchinnikova G."/>
            <person name="Zhang X."/>
            <person name="Misra M."/>
            <person name="Detter J.C."/>
            <person name="Tapia R."/>
            <person name="Han C."/>
            <person name="Land M."/>
            <person name="Hauser L."/>
            <person name="Markowitz V."/>
            <person name="Cheng J.-F."/>
            <person name="Hugenholtz P."/>
            <person name="Woyke T."/>
            <person name="Wu D."/>
            <person name="Tindall B."/>
            <person name="Faehrich R."/>
            <person name="Brambilla E."/>
            <person name="Klenk H.-P."/>
            <person name="Eisen J.A."/>
        </authorList>
    </citation>
    <scope>NUCLEOTIDE SEQUENCE [LARGE SCALE GENOMIC DNA]</scope>
    <source>
        <strain evidence="3">ATCC 29530 / DSM 19594 / LMG 11500 / NCIMB 11436 / LSU 4</strain>
    </source>
</reference>